<dbReference type="GO" id="GO:0005524">
    <property type="term" value="F:ATP binding"/>
    <property type="evidence" value="ECO:0007669"/>
    <property type="project" value="UniProtKB-UniRule"/>
</dbReference>
<dbReference type="Gene3D" id="3.30.70.890">
    <property type="entry name" value="GHMP kinase, C-terminal domain"/>
    <property type="match status" value="1"/>
</dbReference>
<feature type="active site" evidence="10">
    <location>
        <position position="16"/>
    </location>
</feature>
<keyword evidence="7 10" id="KW-0067">ATP-binding</keyword>
<dbReference type="EMBL" id="QGKM01000013">
    <property type="protein sequence ID" value="PWQ99164.1"/>
    <property type="molecule type" value="Genomic_DNA"/>
</dbReference>
<dbReference type="NCBIfam" id="TIGR00154">
    <property type="entry name" value="ispE"/>
    <property type="match status" value="1"/>
</dbReference>
<reference evidence="13 14" key="1">
    <citation type="submission" date="2018-05" db="EMBL/GenBank/DDBJ databases">
        <title>Leucothrix arctica sp. nov., isolated from Arctic seawater.</title>
        <authorList>
            <person name="Choi A."/>
            <person name="Baek K."/>
        </authorList>
    </citation>
    <scope>NUCLEOTIDE SEQUENCE [LARGE SCALE GENOMIC DNA]</scope>
    <source>
        <strain evidence="13 14">JCM 18388</strain>
    </source>
</reference>
<dbReference type="PANTHER" id="PTHR43527:SF2">
    <property type="entry name" value="4-DIPHOSPHOCYTIDYL-2-C-METHYL-D-ERYTHRITOL KINASE, CHLOROPLASTIC"/>
    <property type="match status" value="1"/>
</dbReference>
<name>A0A317CKQ2_9GAMM</name>
<comment type="catalytic activity">
    <reaction evidence="10">
        <text>4-CDP-2-C-methyl-D-erythritol + ATP = 4-CDP-2-C-methyl-D-erythritol 2-phosphate + ADP + H(+)</text>
        <dbReference type="Rhea" id="RHEA:18437"/>
        <dbReference type="ChEBI" id="CHEBI:15378"/>
        <dbReference type="ChEBI" id="CHEBI:30616"/>
        <dbReference type="ChEBI" id="CHEBI:57823"/>
        <dbReference type="ChEBI" id="CHEBI:57919"/>
        <dbReference type="ChEBI" id="CHEBI:456216"/>
        <dbReference type="EC" id="2.7.1.148"/>
    </reaction>
</comment>
<evidence type="ECO:0000313" key="14">
    <source>
        <dbReference type="Proteomes" id="UP000245539"/>
    </source>
</evidence>
<dbReference type="InterPro" id="IPR013750">
    <property type="entry name" value="GHMP_kinase_C_dom"/>
</dbReference>
<evidence type="ECO:0000259" key="11">
    <source>
        <dbReference type="Pfam" id="PF00288"/>
    </source>
</evidence>
<evidence type="ECO:0000256" key="6">
    <source>
        <dbReference type="ARBA" id="ARBA00022777"/>
    </source>
</evidence>
<dbReference type="GO" id="GO:0019288">
    <property type="term" value="P:isopentenyl diphosphate biosynthetic process, methylerythritol 4-phosphate pathway"/>
    <property type="evidence" value="ECO:0007669"/>
    <property type="project" value="UniProtKB-UniRule"/>
</dbReference>
<dbReference type="InterPro" id="IPR014721">
    <property type="entry name" value="Ribsml_uS5_D2-typ_fold_subgr"/>
</dbReference>
<feature type="active site" evidence="10">
    <location>
        <position position="141"/>
    </location>
</feature>
<dbReference type="UniPathway" id="UPA00056">
    <property type="reaction ID" value="UER00094"/>
</dbReference>
<comment type="similarity">
    <text evidence="1 10">Belongs to the GHMP kinase family. IspE subfamily.</text>
</comment>
<dbReference type="GO" id="GO:0050515">
    <property type="term" value="F:4-(cytidine 5'-diphospho)-2-C-methyl-D-erythritol kinase activity"/>
    <property type="evidence" value="ECO:0007669"/>
    <property type="project" value="UniProtKB-UniRule"/>
</dbReference>
<dbReference type="PIRSF" id="PIRSF010376">
    <property type="entry name" value="IspE"/>
    <property type="match status" value="1"/>
</dbReference>
<sequence>MENPINPVWRLPAPAKLNLFLHITGRREDGYHNLQTVFQLLDYSDQVSLSLRDDGVISRTNGLSDVAPKDDLIVRAAQALKDYTGTGYGANVGVEKLLPVGGGIGGGSSDAATTLLGLNAMWQCNLSHSELMSIAATLGADVPVFVNGYSAWAEGIGEDLTALDLPEVWFLVIHPGVFISTAKLFSSEVLTRDKPILRIRDFPDADSENVFESVVRKTYSEVDKSLNWLSKYSTAKMTGTGSCLFASFESLQEAEVVLEKVPDEWSAFIAKAVNTSPLLKALKLYADKK</sequence>
<feature type="domain" description="GHMP kinase C-terminal" evidence="12">
    <location>
        <begin position="209"/>
        <end position="266"/>
    </location>
</feature>
<dbReference type="InterPro" id="IPR020568">
    <property type="entry name" value="Ribosomal_Su5_D2-typ_SF"/>
</dbReference>
<keyword evidence="5 10" id="KW-0547">Nucleotide-binding</keyword>
<dbReference type="EC" id="2.7.1.148" evidence="2 10"/>
<comment type="function">
    <text evidence="10">Catalyzes the phosphorylation of the position 2 hydroxy group of 4-diphosphocytidyl-2C-methyl-D-erythritol.</text>
</comment>
<dbReference type="Pfam" id="PF00288">
    <property type="entry name" value="GHMP_kinases_N"/>
    <property type="match status" value="1"/>
</dbReference>
<comment type="caution">
    <text evidence="13">The sequence shown here is derived from an EMBL/GenBank/DDBJ whole genome shotgun (WGS) entry which is preliminary data.</text>
</comment>
<feature type="domain" description="GHMP kinase N-terminal" evidence="11">
    <location>
        <begin position="72"/>
        <end position="148"/>
    </location>
</feature>
<dbReference type="InterPro" id="IPR004424">
    <property type="entry name" value="IspE"/>
</dbReference>
<dbReference type="GO" id="GO:0016114">
    <property type="term" value="P:terpenoid biosynthetic process"/>
    <property type="evidence" value="ECO:0007669"/>
    <property type="project" value="UniProtKB-UniRule"/>
</dbReference>
<dbReference type="InterPro" id="IPR006204">
    <property type="entry name" value="GHMP_kinase_N_dom"/>
</dbReference>
<evidence type="ECO:0000259" key="12">
    <source>
        <dbReference type="Pfam" id="PF08544"/>
    </source>
</evidence>
<evidence type="ECO:0000256" key="2">
    <source>
        <dbReference type="ARBA" id="ARBA00012052"/>
    </source>
</evidence>
<dbReference type="InterPro" id="IPR036554">
    <property type="entry name" value="GHMP_kinase_C_sf"/>
</dbReference>
<feature type="binding site" evidence="10">
    <location>
        <begin position="99"/>
        <end position="109"/>
    </location>
    <ligand>
        <name>ATP</name>
        <dbReference type="ChEBI" id="CHEBI:30616"/>
    </ligand>
</feature>
<proteinExistence type="inferred from homology"/>
<dbReference type="Pfam" id="PF08544">
    <property type="entry name" value="GHMP_kinases_C"/>
    <property type="match status" value="1"/>
</dbReference>
<dbReference type="SUPFAM" id="SSF54211">
    <property type="entry name" value="Ribosomal protein S5 domain 2-like"/>
    <property type="match status" value="1"/>
</dbReference>
<dbReference type="SUPFAM" id="SSF55060">
    <property type="entry name" value="GHMP Kinase, C-terminal domain"/>
    <property type="match status" value="1"/>
</dbReference>
<evidence type="ECO:0000256" key="1">
    <source>
        <dbReference type="ARBA" id="ARBA00009684"/>
    </source>
</evidence>
<dbReference type="OrthoDB" id="9809438at2"/>
<evidence type="ECO:0000256" key="5">
    <source>
        <dbReference type="ARBA" id="ARBA00022741"/>
    </source>
</evidence>
<comment type="pathway">
    <text evidence="10">Isoprenoid biosynthesis; isopentenyl diphosphate biosynthesis via DXP pathway; isopentenyl diphosphate from 1-deoxy-D-xylulose 5-phosphate: step 3/6.</text>
</comment>
<accession>A0A317CKQ2</accession>
<gene>
    <name evidence="10" type="primary">ispE</name>
    <name evidence="13" type="ORF">DKW60_06965</name>
</gene>
<evidence type="ECO:0000313" key="13">
    <source>
        <dbReference type="EMBL" id="PWQ99164.1"/>
    </source>
</evidence>
<dbReference type="AlphaFoldDB" id="A0A317CKQ2"/>
<evidence type="ECO:0000256" key="8">
    <source>
        <dbReference type="ARBA" id="ARBA00023229"/>
    </source>
</evidence>
<evidence type="ECO:0000256" key="10">
    <source>
        <dbReference type="HAMAP-Rule" id="MF_00061"/>
    </source>
</evidence>
<dbReference type="RefSeq" id="WP_109836925.1">
    <property type="nucleotide sequence ID" value="NZ_QGKM01000013.1"/>
</dbReference>
<keyword evidence="4 10" id="KW-0808">Transferase</keyword>
<keyword evidence="14" id="KW-1185">Reference proteome</keyword>
<organism evidence="13 14">
    <name type="scientific">Leucothrix pacifica</name>
    <dbReference type="NCBI Taxonomy" id="1247513"/>
    <lineage>
        <taxon>Bacteria</taxon>
        <taxon>Pseudomonadati</taxon>
        <taxon>Pseudomonadota</taxon>
        <taxon>Gammaproteobacteria</taxon>
        <taxon>Thiotrichales</taxon>
        <taxon>Thiotrichaceae</taxon>
        <taxon>Leucothrix</taxon>
    </lineage>
</organism>
<evidence type="ECO:0000256" key="7">
    <source>
        <dbReference type="ARBA" id="ARBA00022840"/>
    </source>
</evidence>
<dbReference type="PANTHER" id="PTHR43527">
    <property type="entry name" value="4-DIPHOSPHOCYTIDYL-2-C-METHYL-D-ERYTHRITOL KINASE, CHLOROPLASTIC"/>
    <property type="match status" value="1"/>
</dbReference>
<keyword evidence="6 10" id="KW-0418">Kinase</keyword>
<keyword evidence="8 10" id="KW-0414">Isoprene biosynthesis</keyword>
<evidence type="ECO:0000256" key="4">
    <source>
        <dbReference type="ARBA" id="ARBA00022679"/>
    </source>
</evidence>
<evidence type="ECO:0000256" key="3">
    <source>
        <dbReference type="ARBA" id="ARBA00017473"/>
    </source>
</evidence>
<evidence type="ECO:0000256" key="9">
    <source>
        <dbReference type="ARBA" id="ARBA00032554"/>
    </source>
</evidence>
<dbReference type="Proteomes" id="UP000245539">
    <property type="component" value="Unassembled WGS sequence"/>
</dbReference>
<dbReference type="HAMAP" id="MF_00061">
    <property type="entry name" value="IspE"/>
    <property type="match status" value="1"/>
</dbReference>
<protein>
    <recommendedName>
        <fullName evidence="3 10">4-diphosphocytidyl-2-C-methyl-D-erythritol kinase</fullName>
        <shortName evidence="10">CMK</shortName>
        <ecNumber evidence="2 10">2.7.1.148</ecNumber>
    </recommendedName>
    <alternativeName>
        <fullName evidence="9 10">4-(cytidine-5'-diphospho)-2-C-methyl-D-erythritol kinase</fullName>
    </alternativeName>
</protein>
<dbReference type="Gene3D" id="3.30.230.10">
    <property type="match status" value="1"/>
</dbReference>